<gene>
    <name evidence="6" type="primary">pabB</name>
    <name evidence="6" type="ORF">GCM10011352_31620</name>
</gene>
<dbReference type="InterPro" id="IPR019999">
    <property type="entry name" value="Anth_synth_I-like"/>
</dbReference>
<dbReference type="PANTHER" id="PTHR11236:SF50">
    <property type="entry name" value="AMINODEOXYCHORISMATE SYNTHASE COMPONENT 1"/>
    <property type="match status" value="1"/>
</dbReference>
<reference evidence="7" key="1">
    <citation type="journal article" date="2019" name="Int. J. Syst. Evol. Microbiol.">
        <title>The Global Catalogue of Microorganisms (GCM) 10K type strain sequencing project: providing services to taxonomists for standard genome sequencing and annotation.</title>
        <authorList>
            <consortium name="The Broad Institute Genomics Platform"/>
            <consortium name="The Broad Institute Genome Sequencing Center for Infectious Disease"/>
            <person name="Wu L."/>
            <person name="Ma J."/>
        </authorList>
    </citation>
    <scope>NUCLEOTIDE SEQUENCE [LARGE SCALE GENOMIC DNA]</scope>
    <source>
        <strain evidence="7">CGMCC 1.15341</strain>
    </source>
</reference>
<dbReference type="Proteomes" id="UP000629025">
    <property type="component" value="Unassembled WGS sequence"/>
</dbReference>
<feature type="region of interest" description="Disordered" evidence="3">
    <location>
        <begin position="191"/>
        <end position="213"/>
    </location>
</feature>
<evidence type="ECO:0000256" key="2">
    <source>
        <dbReference type="ARBA" id="ARBA00022679"/>
    </source>
</evidence>
<dbReference type="Pfam" id="PF04715">
    <property type="entry name" value="Anth_synt_I_N"/>
    <property type="match status" value="1"/>
</dbReference>
<dbReference type="EC" id="2.6.1.85" evidence="1"/>
<feature type="domain" description="Chorismate-utilising enzyme C-terminal" evidence="4">
    <location>
        <begin position="117"/>
        <end position="370"/>
    </location>
</feature>
<dbReference type="Gene3D" id="3.60.120.10">
    <property type="entry name" value="Anthranilate synthase"/>
    <property type="match status" value="1"/>
</dbReference>
<organism evidence="6 7">
    <name type="scientific">Marinobacterium zhoushanense</name>
    <dbReference type="NCBI Taxonomy" id="1679163"/>
    <lineage>
        <taxon>Bacteria</taxon>
        <taxon>Pseudomonadati</taxon>
        <taxon>Pseudomonadota</taxon>
        <taxon>Gammaproteobacteria</taxon>
        <taxon>Oceanospirillales</taxon>
        <taxon>Oceanospirillaceae</taxon>
        <taxon>Marinobacterium</taxon>
    </lineage>
</organism>
<dbReference type="NCBIfam" id="TIGR00553">
    <property type="entry name" value="pabB"/>
    <property type="match status" value="1"/>
</dbReference>
<dbReference type="PANTHER" id="PTHR11236">
    <property type="entry name" value="AMINOBENZOATE/ANTHRANILATE SYNTHASE"/>
    <property type="match status" value="1"/>
</dbReference>
<dbReference type="SUPFAM" id="SSF56322">
    <property type="entry name" value="ADC synthase"/>
    <property type="match status" value="1"/>
</dbReference>
<dbReference type="InterPro" id="IPR006805">
    <property type="entry name" value="Anth_synth_I_N"/>
</dbReference>
<dbReference type="EMBL" id="BMIJ01000006">
    <property type="protein sequence ID" value="GGC03055.1"/>
    <property type="molecule type" value="Genomic_DNA"/>
</dbReference>
<dbReference type="InterPro" id="IPR015890">
    <property type="entry name" value="Chorismate_C"/>
</dbReference>
<evidence type="ECO:0000313" key="6">
    <source>
        <dbReference type="EMBL" id="GGC03055.1"/>
    </source>
</evidence>
<name>A0ABQ1KLD1_9GAMM</name>
<evidence type="ECO:0000313" key="7">
    <source>
        <dbReference type="Proteomes" id="UP000629025"/>
    </source>
</evidence>
<dbReference type="InterPro" id="IPR005802">
    <property type="entry name" value="ADC_synth_comp_1"/>
</dbReference>
<protein>
    <recommendedName>
        <fullName evidence="1">aminodeoxychorismate synthase</fullName>
        <ecNumber evidence="1">2.6.1.85</ecNumber>
    </recommendedName>
</protein>
<evidence type="ECO:0000256" key="3">
    <source>
        <dbReference type="SAM" id="MobiDB-lite"/>
    </source>
</evidence>
<evidence type="ECO:0000259" key="4">
    <source>
        <dbReference type="Pfam" id="PF00425"/>
    </source>
</evidence>
<comment type="caution">
    <text evidence="6">The sequence shown here is derived from an EMBL/GenBank/DDBJ whole genome shotgun (WGS) entry which is preliminary data.</text>
</comment>
<dbReference type="Pfam" id="PF00425">
    <property type="entry name" value="Chorismate_bind"/>
    <property type="match status" value="1"/>
</dbReference>
<keyword evidence="7" id="KW-1185">Reference proteome</keyword>
<dbReference type="InterPro" id="IPR005801">
    <property type="entry name" value="ADC_synthase"/>
</dbReference>
<dbReference type="PRINTS" id="PR00095">
    <property type="entry name" value="ANTSNTHASEI"/>
</dbReference>
<sequence>MSLLKELQAEIAIAPGSSHLPFCCGLAGHFSYDLGRAFERMPDLAEDDLSLPEMRVGRYLWAVVIDHAEQRSVLVSHYKADSRQVEMLHHLLMESGDLETTAPFKLTSEFSSNLPAEAYRNAFNRVQEYIRAGDCYQINLTQRWSASCEGDPFHAYRTLRQRATTPFGAYLESEDGAILSLSPERFLQTSASGAVETRPIKGTRPRGTTPEQDKQLADELAQAEKDRAENLMIVDLLRNDLGKVCQPGSVRVPELFKIESYPNVHHLVSAVTGQLAEGFTSLDLLQHCFPGGSITGAPKIRAMEIIDELEPHRRGIYCGSIGYISADGTMDTSICIRTLLIENGKIYCSAGGGIVADSEVDAEYQESFDKVNNLLETLKGL</sequence>
<evidence type="ECO:0000259" key="5">
    <source>
        <dbReference type="Pfam" id="PF04715"/>
    </source>
</evidence>
<keyword evidence="2" id="KW-0808">Transferase</keyword>
<proteinExistence type="predicted"/>
<accession>A0ABQ1KLD1</accession>
<feature type="domain" description="Anthranilate synthase component I N-terminal" evidence="5">
    <location>
        <begin position="3"/>
        <end position="72"/>
    </location>
</feature>
<evidence type="ECO:0000256" key="1">
    <source>
        <dbReference type="ARBA" id="ARBA00013139"/>
    </source>
</evidence>